<keyword evidence="1" id="KW-0175">Coiled coil</keyword>
<dbReference type="Pfam" id="PF08568">
    <property type="entry name" value="Kinetochor_Ybp2"/>
    <property type="match status" value="1"/>
</dbReference>
<dbReference type="Proteomes" id="UP000623467">
    <property type="component" value="Unassembled WGS sequence"/>
</dbReference>
<dbReference type="EMBL" id="JACAZH010000008">
    <property type="protein sequence ID" value="KAF7361379.1"/>
    <property type="molecule type" value="Genomic_DNA"/>
</dbReference>
<organism evidence="2 3">
    <name type="scientific">Mycena sanguinolenta</name>
    <dbReference type="NCBI Taxonomy" id="230812"/>
    <lineage>
        <taxon>Eukaryota</taxon>
        <taxon>Fungi</taxon>
        <taxon>Dikarya</taxon>
        <taxon>Basidiomycota</taxon>
        <taxon>Agaricomycotina</taxon>
        <taxon>Agaricomycetes</taxon>
        <taxon>Agaricomycetidae</taxon>
        <taxon>Agaricales</taxon>
        <taxon>Marasmiineae</taxon>
        <taxon>Mycenaceae</taxon>
        <taxon>Mycena</taxon>
    </lineage>
</organism>
<name>A0A8H6YLT7_9AGAR</name>
<feature type="coiled-coil region" evidence="1">
    <location>
        <begin position="92"/>
        <end position="119"/>
    </location>
</feature>
<keyword evidence="3" id="KW-1185">Reference proteome</keyword>
<protein>
    <submittedName>
        <fullName evidence="2">Uncharacterized protein</fullName>
    </submittedName>
</protein>
<dbReference type="InterPro" id="IPR019516">
    <property type="entry name" value="Glomulin/ALF4"/>
</dbReference>
<reference evidence="2" key="1">
    <citation type="submission" date="2020-05" db="EMBL/GenBank/DDBJ databases">
        <title>Mycena genomes resolve the evolution of fungal bioluminescence.</title>
        <authorList>
            <person name="Tsai I.J."/>
        </authorList>
    </citation>
    <scope>NUCLEOTIDE SEQUENCE</scope>
    <source>
        <strain evidence="2">160909Yilan</strain>
    </source>
</reference>
<evidence type="ECO:0000313" key="3">
    <source>
        <dbReference type="Proteomes" id="UP000623467"/>
    </source>
</evidence>
<evidence type="ECO:0000313" key="2">
    <source>
        <dbReference type="EMBL" id="KAF7361379.1"/>
    </source>
</evidence>
<gene>
    <name evidence="2" type="ORF">MSAN_01170700</name>
</gene>
<dbReference type="GO" id="GO:0055105">
    <property type="term" value="F:ubiquitin-protein transferase inhibitor activity"/>
    <property type="evidence" value="ECO:0007669"/>
    <property type="project" value="TreeGrafter"/>
</dbReference>
<dbReference type="InterPro" id="IPR016024">
    <property type="entry name" value="ARM-type_fold"/>
</dbReference>
<dbReference type="PANTHER" id="PTHR15430">
    <property type="entry name" value="GLOMULIN"/>
    <property type="match status" value="1"/>
</dbReference>
<dbReference type="AlphaFoldDB" id="A0A8H6YLT7"/>
<dbReference type="SUPFAM" id="SSF48371">
    <property type="entry name" value="ARM repeat"/>
    <property type="match status" value="1"/>
</dbReference>
<dbReference type="GO" id="GO:0005737">
    <property type="term" value="C:cytoplasm"/>
    <property type="evidence" value="ECO:0007669"/>
    <property type="project" value="TreeGrafter"/>
</dbReference>
<dbReference type="PANTHER" id="PTHR15430:SF1">
    <property type="entry name" value="GLOMULIN"/>
    <property type="match status" value="1"/>
</dbReference>
<proteinExistence type="predicted"/>
<dbReference type="InterPro" id="IPR013877">
    <property type="entry name" value="YAP-bd/ALF4/Glomulin"/>
</dbReference>
<evidence type="ECO:0000256" key="1">
    <source>
        <dbReference type="SAM" id="Coils"/>
    </source>
</evidence>
<dbReference type="OrthoDB" id="5396786at2759"/>
<sequence length="537" mass="58732">MENSSSGIFSLLPEGAQDMTESEAIAALVLSATHDENPSVSLDQIYSTLCQSRTESELDPLSLLPYLLPSRQPAAKSLIALIGECGNAKEVMIAVQEILERVQSALDEEEDDTDESVNESPSGQLISLIHLYTSAIPRLKLLKRSPSDTIRPLLAQVQSTIQLAGSRLRRDQGREIIQSVSQLSRNVSSWANEDSAACKVILQSLLDTAVSECSHCIQSSIAQRSFENLYPRLTIRSTVEPGWEDGEKAIEDALTVYSSFGDLASLPPVPTTAYLVVLSHSKTVPRDIPKHLSFMLPILVASIQANHALDETLSLLLQWLHPSHFPAAQQLSPDISGPLCALLPALASSHPDTDVRHQTFRILSRVLALTPAELRLQILKDLVTDAGFPQMRVAAVGLVKEAVLEALSETRPSIFASPIFLQVFGPVLLRPDGVELFRSPMSELEESMEPSRLVECLSLYYILSLRDTSNRTGIRDADQISNVEKTLLAPLRSAVSRWMDDASVADAHMHAIMPLVSLKTSLERVDSAVEGLRSKSN</sequence>
<comment type="caution">
    <text evidence="2">The sequence shown here is derived from an EMBL/GenBank/DDBJ whole genome shotgun (WGS) entry which is preliminary data.</text>
</comment>
<accession>A0A8H6YLT7</accession>